<evidence type="ECO:0000256" key="2">
    <source>
        <dbReference type="ARBA" id="ARBA00005573"/>
    </source>
</evidence>
<feature type="region of interest" description="Disordered" evidence="10">
    <location>
        <begin position="259"/>
        <end position="336"/>
    </location>
</feature>
<feature type="compositionally biased region" description="Low complexity" evidence="10">
    <location>
        <begin position="289"/>
        <end position="299"/>
    </location>
</feature>
<feature type="compositionally biased region" description="Polar residues" evidence="10">
    <location>
        <begin position="278"/>
        <end position="288"/>
    </location>
</feature>
<comment type="subcellular location">
    <subcellularLocation>
        <location evidence="1 9">Nucleus</location>
        <location evidence="1 9">Nuclear pore complex</location>
    </subcellularLocation>
</comment>
<name>A0A8J6H767_TENMO</name>
<evidence type="ECO:0000256" key="4">
    <source>
        <dbReference type="ARBA" id="ARBA00022816"/>
    </source>
</evidence>
<dbReference type="InterPro" id="IPR011502">
    <property type="entry name" value="Nucleoporin_Nup85"/>
</dbReference>
<evidence type="ECO:0000256" key="6">
    <source>
        <dbReference type="ARBA" id="ARBA00023010"/>
    </source>
</evidence>
<dbReference type="GO" id="GO:0006406">
    <property type="term" value="P:mRNA export from nucleus"/>
    <property type="evidence" value="ECO:0007669"/>
    <property type="project" value="TreeGrafter"/>
</dbReference>
<comment type="subunit">
    <text evidence="9">Component of the nuclear pore complex (NPC).</text>
</comment>
<evidence type="ECO:0000313" key="12">
    <source>
        <dbReference type="Proteomes" id="UP000719412"/>
    </source>
</evidence>
<dbReference type="GO" id="GO:0031965">
    <property type="term" value="C:nuclear membrane"/>
    <property type="evidence" value="ECO:0007669"/>
    <property type="project" value="UniProtKB-UniRule"/>
</dbReference>
<organism evidence="11 12">
    <name type="scientific">Tenebrio molitor</name>
    <name type="common">Yellow mealworm beetle</name>
    <dbReference type="NCBI Taxonomy" id="7067"/>
    <lineage>
        <taxon>Eukaryota</taxon>
        <taxon>Metazoa</taxon>
        <taxon>Ecdysozoa</taxon>
        <taxon>Arthropoda</taxon>
        <taxon>Hexapoda</taxon>
        <taxon>Insecta</taxon>
        <taxon>Pterygota</taxon>
        <taxon>Neoptera</taxon>
        <taxon>Endopterygota</taxon>
        <taxon>Coleoptera</taxon>
        <taxon>Polyphaga</taxon>
        <taxon>Cucujiformia</taxon>
        <taxon>Tenebrionidae</taxon>
        <taxon>Tenebrio</taxon>
    </lineage>
</organism>
<dbReference type="Proteomes" id="UP000719412">
    <property type="component" value="Unassembled WGS sequence"/>
</dbReference>
<evidence type="ECO:0000256" key="7">
    <source>
        <dbReference type="ARBA" id="ARBA00023132"/>
    </source>
</evidence>
<gene>
    <name evidence="11" type="ORF">GEV33_013790</name>
</gene>
<evidence type="ECO:0000313" key="11">
    <source>
        <dbReference type="EMBL" id="KAH0808996.1"/>
    </source>
</evidence>
<proteinExistence type="inferred from homology"/>
<comment type="similarity">
    <text evidence="2 9">Belongs to the nucleoporin Nup85 family.</text>
</comment>
<feature type="compositionally biased region" description="Basic and acidic residues" evidence="10">
    <location>
        <begin position="259"/>
        <end position="277"/>
    </location>
</feature>
<dbReference type="GO" id="GO:0006606">
    <property type="term" value="P:protein import into nucleus"/>
    <property type="evidence" value="ECO:0007669"/>
    <property type="project" value="TreeGrafter"/>
</dbReference>
<dbReference type="GO" id="GO:0031080">
    <property type="term" value="C:nuclear pore outer ring"/>
    <property type="evidence" value="ECO:0007669"/>
    <property type="project" value="TreeGrafter"/>
</dbReference>
<feature type="compositionally biased region" description="Polar residues" evidence="10">
    <location>
        <begin position="308"/>
        <end position="329"/>
    </location>
</feature>
<comment type="caution">
    <text evidence="11">The sequence shown here is derived from an EMBL/GenBank/DDBJ whole genome shotgun (WGS) entry which is preliminary data.</text>
</comment>
<reference evidence="11" key="1">
    <citation type="journal article" date="2020" name="J Insects Food Feed">
        <title>The yellow mealworm (Tenebrio molitor) genome: a resource for the emerging insects as food and feed industry.</title>
        <authorList>
            <person name="Eriksson T."/>
            <person name="Andere A."/>
            <person name="Kelstrup H."/>
            <person name="Emery V."/>
            <person name="Picard C."/>
        </authorList>
    </citation>
    <scope>NUCLEOTIDE SEQUENCE</scope>
    <source>
        <strain evidence="11">Stoneville</strain>
        <tissue evidence="11">Whole head</tissue>
    </source>
</reference>
<dbReference type="EMBL" id="JABDTM020028403">
    <property type="protein sequence ID" value="KAH0808996.1"/>
    <property type="molecule type" value="Genomic_DNA"/>
</dbReference>
<dbReference type="GO" id="GO:0045893">
    <property type="term" value="P:positive regulation of DNA-templated transcription"/>
    <property type="evidence" value="ECO:0007669"/>
    <property type="project" value="TreeGrafter"/>
</dbReference>
<evidence type="ECO:0000256" key="1">
    <source>
        <dbReference type="ARBA" id="ARBA00004567"/>
    </source>
</evidence>
<dbReference type="AlphaFoldDB" id="A0A8J6H767"/>
<keyword evidence="4 9" id="KW-0509">mRNA transport</keyword>
<keyword evidence="9" id="KW-0472">Membrane</keyword>
<comment type="function">
    <text evidence="9">Functions as a component of the nuclear pore complex (NPC).</text>
</comment>
<evidence type="ECO:0000256" key="5">
    <source>
        <dbReference type="ARBA" id="ARBA00022927"/>
    </source>
</evidence>
<evidence type="ECO:0000256" key="3">
    <source>
        <dbReference type="ARBA" id="ARBA00022448"/>
    </source>
</evidence>
<keyword evidence="5 9" id="KW-0653">Protein transport</keyword>
<protein>
    <recommendedName>
        <fullName evidence="9">Nuclear pore complex protein Nup85</fullName>
    </recommendedName>
</protein>
<sequence>MQSLYLQQEFLSQDHLTTPILKVSGQVLEALKRQMGDICGDLQHGTAKMPDAIFDKFGTVVGVKNTNQASTTSTTTITKKTIVHFVTLLYVHDMILNYFRLKKSDLALDLIKQVAVSHALMGVAATEFRMMDWFIIHYLIKNKVTSDESINNLTIYLNTISNYIAKFYETQSVRSNMMTELTTEKQDDRYNKARENFRLMKKWKKQIESFKDQEQFVELLLDEQSKLHYHEEDERTIDTEILKEKDCIMKHFAKKKRIYDPTEREEEPRLIDIDEKAMTTNEIRPSSTSQRFESQSRVQRQSRERQSNTQAHRQSVVEQRQSTARQSMAEQHHSTAEQRYVSMHHFKMIPNDLCRRAGVAASWLSINEFGVFAHQKLTSRVDKSSHFAPADASVFHLRPDIILFKPILRKLVNEANGTFLTVQNLMTSDADHKPELLKLSRQYRSIIRACLEDLQDEVTRADGDHREELQNYITIFYSVECIWHLCEILFVDAVPGNIVLPHLLDWIRFHFPKFERNAASMLSGDLGGLETHPDYWETVIGSLLQGRIKVVRALLKLHSDSETQPFKVVDQCLRAMPVYSMFSGTSVAEFNLQWSHWVVDVQSKIDAKLFISCYNLNLIMKLAVGDEIAWGEIQQYCEAWYELLAAWLFFTQPTVKSFELGQFAKQCITKMSIGSRIKHLDKVLLAAMEFDILQVIKEIQHMTENGWFVSHLTDLLYHSGRLNDLSVESENFHPDKLRESFLIDYGSLLMGHKSMWQVGLSYLDHCPRDGLEVAKLLLTRLPLDSELRTQKIIREALKRDLPETGT</sequence>
<dbReference type="PANTHER" id="PTHR13373:SF21">
    <property type="entry name" value="NUCLEAR PORE COMPLEX PROTEIN NUP85"/>
    <property type="match status" value="1"/>
</dbReference>
<dbReference type="GO" id="GO:0017056">
    <property type="term" value="F:structural constituent of nuclear pore"/>
    <property type="evidence" value="ECO:0007669"/>
    <property type="project" value="TreeGrafter"/>
</dbReference>
<keyword evidence="3 9" id="KW-0813">Transport</keyword>
<keyword evidence="6 9" id="KW-0811">Translocation</keyword>
<accession>A0A8J6H767</accession>
<keyword evidence="7 9" id="KW-0906">Nuclear pore complex</keyword>
<evidence type="ECO:0000256" key="8">
    <source>
        <dbReference type="ARBA" id="ARBA00023242"/>
    </source>
</evidence>
<dbReference type="Pfam" id="PF07575">
    <property type="entry name" value="Nucleopor_Nup85"/>
    <property type="match status" value="1"/>
</dbReference>
<keyword evidence="8 9" id="KW-0539">Nucleus</keyword>
<reference evidence="11" key="2">
    <citation type="submission" date="2021-08" db="EMBL/GenBank/DDBJ databases">
        <authorList>
            <person name="Eriksson T."/>
        </authorList>
    </citation>
    <scope>NUCLEOTIDE SEQUENCE</scope>
    <source>
        <strain evidence="11">Stoneville</strain>
        <tissue evidence="11">Whole head</tissue>
    </source>
</reference>
<dbReference type="PANTHER" id="PTHR13373">
    <property type="entry name" value="FROUNT PROTEIN-RELATED"/>
    <property type="match status" value="1"/>
</dbReference>
<keyword evidence="12" id="KW-1185">Reference proteome</keyword>
<evidence type="ECO:0000256" key="10">
    <source>
        <dbReference type="SAM" id="MobiDB-lite"/>
    </source>
</evidence>
<evidence type="ECO:0000256" key="9">
    <source>
        <dbReference type="RuleBase" id="RU365073"/>
    </source>
</evidence>